<evidence type="ECO:0000256" key="1">
    <source>
        <dbReference type="ARBA" id="ARBA00022729"/>
    </source>
</evidence>
<keyword evidence="1 2" id="KW-0732">Signal</keyword>
<dbReference type="EMBL" id="JAAMPU010000108">
    <property type="protein sequence ID" value="NMH29642.1"/>
    <property type="molecule type" value="Genomic_DNA"/>
</dbReference>
<evidence type="ECO:0000313" key="4">
    <source>
        <dbReference type="EMBL" id="NMH29642.1"/>
    </source>
</evidence>
<organism evidence="4 5">
    <name type="scientific">Flavobacterium silvaticum</name>
    <dbReference type="NCBI Taxonomy" id="1852020"/>
    <lineage>
        <taxon>Bacteria</taxon>
        <taxon>Pseudomonadati</taxon>
        <taxon>Bacteroidota</taxon>
        <taxon>Flavobacteriia</taxon>
        <taxon>Flavobacteriales</taxon>
        <taxon>Flavobacteriaceae</taxon>
        <taxon>Flavobacterium</taxon>
    </lineage>
</organism>
<dbReference type="Pfam" id="PF18962">
    <property type="entry name" value="Por_Secre_tail"/>
    <property type="match status" value="1"/>
</dbReference>
<name>A0A972FPU5_9FLAO</name>
<feature type="domain" description="Secretion system C-terminal sorting" evidence="3">
    <location>
        <begin position="253"/>
        <end position="321"/>
    </location>
</feature>
<dbReference type="InterPro" id="IPR026444">
    <property type="entry name" value="Secre_tail"/>
</dbReference>
<dbReference type="NCBIfam" id="TIGR04183">
    <property type="entry name" value="Por_Secre_tail"/>
    <property type="match status" value="1"/>
</dbReference>
<evidence type="ECO:0000256" key="2">
    <source>
        <dbReference type="SAM" id="SignalP"/>
    </source>
</evidence>
<dbReference type="InterPro" id="IPR013320">
    <property type="entry name" value="ConA-like_dom_sf"/>
</dbReference>
<dbReference type="AlphaFoldDB" id="A0A972FPU5"/>
<proteinExistence type="predicted"/>
<dbReference type="RefSeq" id="WP_169528721.1">
    <property type="nucleotide sequence ID" value="NZ_JAAMPU010000108.1"/>
</dbReference>
<dbReference type="SUPFAM" id="SSF49899">
    <property type="entry name" value="Concanavalin A-like lectins/glucanases"/>
    <property type="match status" value="1"/>
</dbReference>
<gene>
    <name evidence="4" type="ORF">G6047_16500</name>
</gene>
<feature type="chain" id="PRO_5037352157" evidence="2">
    <location>
        <begin position="19"/>
        <end position="323"/>
    </location>
</feature>
<reference evidence="4" key="1">
    <citation type="submission" date="2020-02" db="EMBL/GenBank/DDBJ databases">
        <title>Flavobacterium sp. genome.</title>
        <authorList>
            <person name="Jung H.S."/>
            <person name="Baek J.H."/>
            <person name="Jeon C.O."/>
        </authorList>
    </citation>
    <scope>NUCLEOTIDE SEQUENCE</scope>
    <source>
        <strain evidence="4">SE-s28</strain>
    </source>
</reference>
<comment type="caution">
    <text evidence="4">The sequence shown here is derived from an EMBL/GenBank/DDBJ whole genome shotgun (WGS) entry which is preliminary data.</text>
</comment>
<sequence length="323" mass="35909">MKHNYLLLILLLPFLAMSQLTNNLLAIYDFNGNVDDVSGQGFNATPYNVTFIDDRYGNPESAAYFNGVDSYVELPNVDALKTPLPVSFSFWIRYDSADYLKQVVFNTSFEENRAAGVWMNSTSADAHYAVNFGNGTYNFTEETRQTFVSNSSVQVGEWHHVCVSVTSATEMRIWFDRVDLGGYYAGYGGDLVYSLNPGCLGRHDRNMDGPADYFEGALDNVSYFARTFVQSDVDALYDDALSVKQNNDPVVAIYPNPASDKLNVRWTNAASSVSYKVYNAFGSITMSGNIVGEKLDVSSLATGIYMIQLTDGTNEVTRRIVKK</sequence>
<accession>A0A972FPU5</accession>
<feature type="signal peptide" evidence="2">
    <location>
        <begin position="1"/>
        <end position="18"/>
    </location>
</feature>
<dbReference type="Gene3D" id="2.60.120.200">
    <property type="match status" value="1"/>
</dbReference>
<evidence type="ECO:0000259" key="3">
    <source>
        <dbReference type="Pfam" id="PF18962"/>
    </source>
</evidence>
<dbReference type="Proteomes" id="UP000712080">
    <property type="component" value="Unassembled WGS sequence"/>
</dbReference>
<dbReference type="Pfam" id="PF13385">
    <property type="entry name" value="Laminin_G_3"/>
    <property type="match status" value="1"/>
</dbReference>
<dbReference type="GO" id="GO:0005975">
    <property type="term" value="P:carbohydrate metabolic process"/>
    <property type="evidence" value="ECO:0007669"/>
    <property type="project" value="UniProtKB-ARBA"/>
</dbReference>
<evidence type="ECO:0000313" key="5">
    <source>
        <dbReference type="Proteomes" id="UP000712080"/>
    </source>
</evidence>
<keyword evidence="5" id="KW-1185">Reference proteome</keyword>
<dbReference type="GO" id="GO:0004553">
    <property type="term" value="F:hydrolase activity, hydrolyzing O-glycosyl compounds"/>
    <property type="evidence" value="ECO:0007669"/>
    <property type="project" value="UniProtKB-ARBA"/>
</dbReference>
<protein>
    <submittedName>
        <fullName evidence="4">T9SS type A sorting domain-containing protein</fullName>
    </submittedName>
</protein>